<evidence type="ECO:0000256" key="2">
    <source>
        <dbReference type="ARBA" id="ARBA00022603"/>
    </source>
</evidence>
<dbReference type="GO" id="GO:0070475">
    <property type="term" value="P:rRNA base methylation"/>
    <property type="evidence" value="ECO:0007669"/>
    <property type="project" value="TreeGrafter"/>
</dbReference>
<comment type="similarity">
    <text evidence="1 5">Belongs to the methyltransferase superfamily. METTL16/RlmF family.</text>
</comment>
<dbReference type="PANTHER" id="PTHR13393:SF0">
    <property type="entry name" value="RNA N6-ADENOSINE-METHYLTRANSFERASE METTL16"/>
    <property type="match status" value="1"/>
</dbReference>
<feature type="region of interest" description="Disordered" evidence="7">
    <location>
        <begin position="408"/>
        <end position="429"/>
    </location>
</feature>
<evidence type="ECO:0000256" key="7">
    <source>
        <dbReference type="SAM" id="MobiDB-lite"/>
    </source>
</evidence>
<dbReference type="InterPro" id="IPR017182">
    <property type="entry name" value="METTL16/PsiM"/>
</dbReference>
<sequence>MSLRRFMHPRNKYKQEPNFKQLAILYPEFRKIATTDLAGKVRINFHDLETLRILTKTLLKHDYDLNVDLPATKLVPAVPLRLNYVLWIEDLAKHAGITDMSLISGIDIGTGAVCVYPLLFAKIYGCRMIGTEVDLESYESAVRNVNSNNLHDLVEVIRVNRGTVLRGSVPENNVYTFTMCNPPFFCAEEDTATGSKPSGSRMPPRNAPSGSEAELVVEGGEIQFVLKMLNDSVELNNKIKIYTTMLGKKTSLTFLCNEFKKRNIENSTWTEFCQGHTTRWGLAWTFLSKDVLDLTTAPVIRISGCSKKLKQKAKRPPSEITFPVRDGMTETKELVLILRLLFNELKIRVEELHVNPQESSYWCCQLMADEDTWSHGRRKRRMMANQSLPSKRPCPDIFSENDSEKQEALDASFGDDSEREEKTTALPNGVNTQPVKGSFLICDLVVGEIEPNDNEKKLKISMIFESGSGGRNALETLRQYFINKLNVREFIKAQSSVKNKQRKRRVKLKKDKT</sequence>
<dbReference type="RefSeq" id="XP_046597536.1">
    <property type="nucleotide sequence ID" value="XM_046741580.1"/>
</dbReference>
<feature type="region of interest" description="Disordered" evidence="7">
    <location>
        <begin position="383"/>
        <end position="402"/>
    </location>
</feature>
<name>A0A6J0C950_NEOLC</name>
<evidence type="ECO:0000313" key="10">
    <source>
        <dbReference type="RefSeq" id="XP_046597534.1"/>
    </source>
</evidence>
<dbReference type="PANTHER" id="PTHR13393">
    <property type="entry name" value="SAM-DEPENDENT METHYLTRANSFERASE"/>
    <property type="match status" value="1"/>
</dbReference>
<dbReference type="AlphaFoldDB" id="A0A6J0C950"/>
<dbReference type="GeneID" id="107227302"/>
<feature type="binding site" evidence="6">
    <location>
        <position position="109"/>
    </location>
    <ligand>
        <name>S-adenosyl-L-methionine</name>
        <dbReference type="ChEBI" id="CHEBI:59789"/>
    </ligand>
</feature>
<dbReference type="GO" id="GO:0005634">
    <property type="term" value="C:nucleus"/>
    <property type="evidence" value="ECO:0007669"/>
    <property type="project" value="TreeGrafter"/>
</dbReference>
<protein>
    <recommendedName>
        <fullName evidence="5">U6 small nuclear RNA (adenine-(43)-N(6))-methyltransferase</fullName>
        <ecNumber evidence="5">2.1.1.-</ecNumber>
    </recommendedName>
</protein>
<evidence type="ECO:0000313" key="13">
    <source>
        <dbReference type="RefSeq" id="XP_046597537.1"/>
    </source>
</evidence>
<dbReference type="InterPro" id="IPR010286">
    <property type="entry name" value="METTL16/RlmF"/>
</dbReference>
<dbReference type="GO" id="GO:0008168">
    <property type="term" value="F:methyltransferase activity"/>
    <property type="evidence" value="ECO:0007669"/>
    <property type="project" value="UniProtKB-UniRule"/>
</dbReference>
<proteinExistence type="inferred from homology"/>
<dbReference type="KEGG" id="nlo:107227302"/>
<keyword evidence="3 5" id="KW-0808">Transferase</keyword>
<evidence type="ECO:0000256" key="5">
    <source>
        <dbReference type="PIRNR" id="PIRNR037350"/>
    </source>
</evidence>
<feature type="binding site" evidence="6">
    <location>
        <position position="81"/>
    </location>
    <ligand>
        <name>S-adenosyl-L-methionine</name>
        <dbReference type="ChEBI" id="CHEBI:59789"/>
    </ligand>
</feature>
<dbReference type="FunCoup" id="A0A6J0C950">
    <property type="interactions" value="2208"/>
</dbReference>
<evidence type="ECO:0000256" key="4">
    <source>
        <dbReference type="ARBA" id="ARBA00022691"/>
    </source>
</evidence>
<dbReference type="OrthoDB" id="514248at2759"/>
<evidence type="ECO:0000256" key="6">
    <source>
        <dbReference type="PIRSR" id="PIRSR037350-1"/>
    </source>
</evidence>
<dbReference type="EC" id="2.1.1.-" evidence="5"/>
<dbReference type="Pfam" id="PF05971">
    <property type="entry name" value="Methyltransf_10"/>
    <property type="match status" value="1"/>
</dbReference>
<dbReference type="PIRSF" id="PIRSF037350">
    <property type="entry name" value="Mtase_ZK1128_prd"/>
    <property type="match status" value="1"/>
</dbReference>
<evidence type="ECO:0000256" key="1">
    <source>
        <dbReference type="ARBA" id="ARBA00005878"/>
    </source>
</evidence>
<accession>A0A6J0C950</accession>
<dbReference type="RefSeq" id="XP_015523896.2">
    <property type="nucleotide sequence ID" value="XM_015668410.2"/>
</dbReference>
<dbReference type="Proteomes" id="UP000829291">
    <property type="component" value="Chromosome 5"/>
</dbReference>
<dbReference type="CDD" id="cd02440">
    <property type="entry name" value="AdoMet_MTases"/>
    <property type="match status" value="1"/>
</dbReference>
<gene>
    <name evidence="9 10 11 12 13" type="primary">LOC107227302</name>
</gene>
<dbReference type="RefSeq" id="XP_046597537.1">
    <property type="nucleotide sequence ID" value="XM_046741581.1"/>
</dbReference>
<keyword evidence="8" id="KW-1185">Reference proteome</keyword>
<evidence type="ECO:0000313" key="11">
    <source>
        <dbReference type="RefSeq" id="XP_046597535.1"/>
    </source>
</evidence>
<reference evidence="9 10" key="1">
    <citation type="submission" date="2025-05" db="UniProtKB">
        <authorList>
            <consortium name="RefSeq"/>
        </authorList>
    </citation>
    <scope>IDENTIFICATION</scope>
    <source>
        <tissue evidence="9 10">Thorax and Abdomen</tissue>
    </source>
</reference>
<organism evidence="8 9">
    <name type="scientific">Neodiprion lecontei</name>
    <name type="common">Redheaded pine sawfly</name>
    <dbReference type="NCBI Taxonomy" id="441921"/>
    <lineage>
        <taxon>Eukaryota</taxon>
        <taxon>Metazoa</taxon>
        <taxon>Ecdysozoa</taxon>
        <taxon>Arthropoda</taxon>
        <taxon>Hexapoda</taxon>
        <taxon>Insecta</taxon>
        <taxon>Pterygota</taxon>
        <taxon>Neoptera</taxon>
        <taxon>Endopterygota</taxon>
        <taxon>Hymenoptera</taxon>
        <taxon>Tenthredinoidea</taxon>
        <taxon>Diprionidae</taxon>
        <taxon>Diprioninae</taxon>
        <taxon>Neodiprion</taxon>
    </lineage>
</organism>
<dbReference type="RefSeq" id="XP_046597534.1">
    <property type="nucleotide sequence ID" value="XM_046741578.1"/>
</dbReference>
<evidence type="ECO:0000313" key="8">
    <source>
        <dbReference type="Proteomes" id="UP000829291"/>
    </source>
</evidence>
<feature type="binding site" evidence="6">
    <location>
        <position position="132"/>
    </location>
    <ligand>
        <name>S-adenosyl-L-methionine</name>
        <dbReference type="ChEBI" id="CHEBI:59789"/>
    </ligand>
</feature>
<keyword evidence="2 5" id="KW-0489">Methyltransferase</keyword>
<feature type="region of interest" description="Disordered" evidence="7">
    <location>
        <begin position="191"/>
        <end position="212"/>
    </location>
</feature>
<evidence type="ECO:0000313" key="9">
    <source>
        <dbReference type="RefSeq" id="XP_015523896.2"/>
    </source>
</evidence>
<feature type="binding site" evidence="6">
    <location>
        <position position="181"/>
    </location>
    <ligand>
        <name>S-adenosyl-L-methionine</name>
        <dbReference type="ChEBI" id="CHEBI:59789"/>
    </ligand>
</feature>
<evidence type="ECO:0000313" key="12">
    <source>
        <dbReference type="RefSeq" id="XP_046597536.1"/>
    </source>
</evidence>
<dbReference type="RefSeq" id="XP_046597535.1">
    <property type="nucleotide sequence ID" value="XM_046741579.1"/>
</dbReference>
<dbReference type="SUPFAM" id="SSF53335">
    <property type="entry name" value="S-adenosyl-L-methionine-dependent methyltransferases"/>
    <property type="match status" value="1"/>
</dbReference>
<dbReference type="InParanoid" id="A0A6J0C950"/>
<evidence type="ECO:0000256" key="3">
    <source>
        <dbReference type="ARBA" id="ARBA00022679"/>
    </source>
</evidence>
<dbReference type="InterPro" id="IPR029063">
    <property type="entry name" value="SAM-dependent_MTases_sf"/>
</dbReference>
<dbReference type="Gene3D" id="3.40.50.150">
    <property type="entry name" value="Vaccinia Virus protein VP39"/>
    <property type="match status" value="1"/>
</dbReference>
<keyword evidence="4 6" id="KW-0949">S-adenosyl-L-methionine</keyword>